<evidence type="ECO:0000313" key="8">
    <source>
        <dbReference type="Proteomes" id="UP000075398"/>
    </source>
</evidence>
<keyword evidence="3 5" id="KW-1133">Transmembrane helix</keyword>
<dbReference type="GO" id="GO:0012505">
    <property type="term" value="C:endomembrane system"/>
    <property type="evidence" value="ECO:0007669"/>
    <property type="project" value="UniProtKB-SubCell"/>
</dbReference>
<name>A0A150J7A2_9EURY</name>
<dbReference type="AlphaFoldDB" id="A0A150J7A2"/>
<evidence type="ECO:0000259" key="6">
    <source>
        <dbReference type="Pfam" id="PF06803"/>
    </source>
</evidence>
<dbReference type="InterPro" id="IPR010652">
    <property type="entry name" value="DUF1232"/>
</dbReference>
<feature type="domain" description="DUF1232" evidence="6">
    <location>
        <begin position="32"/>
        <end position="66"/>
    </location>
</feature>
<comment type="caution">
    <text evidence="7">The sequence shown here is derived from an EMBL/GenBank/DDBJ whole genome shotgun (WGS) entry which is preliminary data.</text>
</comment>
<evidence type="ECO:0000256" key="5">
    <source>
        <dbReference type="SAM" id="Phobius"/>
    </source>
</evidence>
<dbReference type="Pfam" id="PF06803">
    <property type="entry name" value="DUF1232"/>
    <property type="match status" value="1"/>
</dbReference>
<evidence type="ECO:0000256" key="2">
    <source>
        <dbReference type="ARBA" id="ARBA00022692"/>
    </source>
</evidence>
<feature type="transmembrane region" description="Helical" evidence="5">
    <location>
        <begin position="55"/>
        <end position="76"/>
    </location>
</feature>
<protein>
    <recommendedName>
        <fullName evidence="6">DUF1232 domain-containing protein</fullName>
    </recommendedName>
</protein>
<evidence type="ECO:0000256" key="1">
    <source>
        <dbReference type="ARBA" id="ARBA00004127"/>
    </source>
</evidence>
<dbReference type="PATRIC" id="fig|1705409.3.peg.440"/>
<organism evidence="7 8">
    <name type="scientific">Candidatus Methanofastidiosum methylothiophilum</name>
    <dbReference type="NCBI Taxonomy" id="1705564"/>
    <lineage>
        <taxon>Archaea</taxon>
        <taxon>Methanobacteriati</taxon>
        <taxon>Methanobacteriota</taxon>
        <taxon>Stenosarchaea group</taxon>
        <taxon>Candidatus Methanofastidiosia</taxon>
        <taxon>Candidatus Methanofastidiosales</taxon>
        <taxon>Candidatus Methanofastidiosaceae</taxon>
        <taxon>Candidatus Methanofastidiosum</taxon>
    </lineage>
</organism>
<evidence type="ECO:0000256" key="4">
    <source>
        <dbReference type="ARBA" id="ARBA00023136"/>
    </source>
</evidence>
<feature type="transmembrane region" description="Helical" evidence="5">
    <location>
        <begin position="6"/>
        <end position="25"/>
    </location>
</feature>
<sequence length="94" mass="10948">MEWYYTVLIVILVILIIALIFLYIFRERIFNWAMATVLGMYIVSPLDLLPDFIPIAGWGDDIAAFVLMVGFIVRGLKMMYNKKRVKKEDDIVSN</sequence>
<keyword evidence="2 5" id="KW-0812">Transmembrane</keyword>
<keyword evidence="4 5" id="KW-0472">Membrane</keyword>
<gene>
    <name evidence="7" type="ORF">AMQ22_00426</name>
</gene>
<evidence type="ECO:0000256" key="3">
    <source>
        <dbReference type="ARBA" id="ARBA00022989"/>
    </source>
</evidence>
<feature type="transmembrane region" description="Helical" evidence="5">
    <location>
        <begin position="32"/>
        <end position="49"/>
    </location>
</feature>
<accession>A0A150J7A2</accession>
<proteinExistence type="predicted"/>
<dbReference type="EMBL" id="LNGC01000010">
    <property type="protein sequence ID" value="KYC53119.1"/>
    <property type="molecule type" value="Genomic_DNA"/>
</dbReference>
<dbReference type="Proteomes" id="UP000075398">
    <property type="component" value="Unassembled WGS sequence"/>
</dbReference>
<reference evidence="7 8" key="1">
    <citation type="journal article" date="2016" name="ISME J.">
        <title>Chasing the elusive Euryarchaeota class WSA2: genomes reveal a uniquely fastidious methyl-reducing methanogen.</title>
        <authorList>
            <person name="Nobu M.K."/>
            <person name="Narihiro T."/>
            <person name="Kuroda K."/>
            <person name="Mei R."/>
            <person name="Liu W.T."/>
        </authorList>
    </citation>
    <scope>NUCLEOTIDE SEQUENCE [LARGE SCALE GENOMIC DNA]</scope>
    <source>
        <strain evidence="7">U1lsi0528_Bin055</strain>
    </source>
</reference>
<evidence type="ECO:0000313" key="7">
    <source>
        <dbReference type="EMBL" id="KYC53119.1"/>
    </source>
</evidence>
<comment type="subcellular location">
    <subcellularLocation>
        <location evidence="1">Endomembrane system</location>
        <topology evidence="1">Multi-pass membrane protein</topology>
    </subcellularLocation>
</comment>